<reference evidence="1 2" key="1">
    <citation type="submission" date="2024-02" db="EMBL/GenBank/DDBJ databases">
        <title>Draft genome sequence of Collimonas sp. strain H4R21, an effective mineral-weathering bacterial strain isolated from the beech rhizosphere.</title>
        <authorList>
            <person name="Morin E."/>
            <person name="Uroz S."/>
            <person name="Leveau J.H.J."/>
            <person name="Kumar R."/>
            <person name="Rey M.W."/>
            <person name="Pham J."/>
        </authorList>
    </citation>
    <scope>NUCLEOTIDE SEQUENCE [LARGE SCALE GENOMIC DNA]</scope>
    <source>
        <strain evidence="1 2">H4R21</strain>
    </source>
</reference>
<evidence type="ECO:0000313" key="1">
    <source>
        <dbReference type="EMBL" id="MEM4987518.1"/>
    </source>
</evidence>
<evidence type="ECO:0000313" key="2">
    <source>
        <dbReference type="Proteomes" id="UP001495910"/>
    </source>
</evidence>
<proteinExistence type="predicted"/>
<dbReference type="EMBL" id="JBANDC010000005">
    <property type="protein sequence ID" value="MEM4987518.1"/>
    <property type="molecule type" value="Genomic_DNA"/>
</dbReference>
<keyword evidence="2" id="KW-1185">Reference proteome</keyword>
<gene>
    <name evidence="1" type="ORF">V8G57_08985</name>
</gene>
<dbReference type="RefSeq" id="WP_342829065.1">
    <property type="nucleotide sequence ID" value="NZ_JBANDC010000005.1"/>
</dbReference>
<sequence>MSENISEEKLLAHALYHIRLLLSGFLGSQNQGPLEVRVAAHLAYALHNEALAVIEGKRFDVPSALKNIEHIDQILSIEDGKKFTHFVSDNGRTS</sequence>
<name>A0ABU9PU29_9BURK</name>
<comment type="caution">
    <text evidence="1">The sequence shown here is derived from an EMBL/GenBank/DDBJ whole genome shotgun (WGS) entry which is preliminary data.</text>
</comment>
<dbReference type="Proteomes" id="UP001495910">
    <property type="component" value="Unassembled WGS sequence"/>
</dbReference>
<accession>A0ABU9PU29</accession>
<protein>
    <submittedName>
        <fullName evidence="1">Uncharacterized protein</fullName>
    </submittedName>
</protein>
<organism evidence="1 2">
    <name type="scientific">Collimonas rhizosphaerae</name>
    <dbReference type="NCBI Taxonomy" id="3126357"/>
    <lineage>
        <taxon>Bacteria</taxon>
        <taxon>Pseudomonadati</taxon>
        <taxon>Pseudomonadota</taxon>
        <taxon>Betaproteobacteria</taxon>
        <taxon>Burkholderiales</taxon>
        <taxon>Oxalobacteraceae</taxon>
        <taxon>Collimonas</taxon>
    </lineage>
</organism>